<reference evidence="2" key="1">
    <citation type="submission" date="2020-04" db="EMBL/GenBank/DDBJ databases">
        <title>Tenacibaculum mesophilum bac2.</title>
        <authorList>
            <person name="Li M."/>
        </authorList>
    </citation>
    <scope>NUCLEOTIDE SEQUENCE</scope>
    <source>
        <strain evidence="2">Bac2</strain>
    </source>
</reference>
<dbReference type="Proteomes" id="UP001056837">
    <property type="component" value="Chromosome"/>
</dbReference>
<protein>
    <submittedName>
        <fullName evidence="2">Uncharacterized protein</fullName>
    </submittedName>
</protein>
<gene>
    <name evidence="2" type="ORF">HER15_04315</name>
</gene>
<accession>A0AAE9MMH3</accession>
<feature type="chain" id="PRO_5041952792" evidence="1">
    <location>
        <begin position="26"/>
        <end position="254"/>
    </location>
</feature>
<dbReference type="AlphaFoldDB" id="A0AAE9MMH3"/>
<dbReference type="EMBL" id="CP050861">
    <property type="protein sequence ID" value="UTD14754.1"/>
    <property type="molecule type" value="Genomic_DNA"/>
</dbReference>
<evidence type="ECO:0000313" key="3">
    <source>
        <dbReference type="Proteomes" id="UP001056837"/>
    </source>
</evidence>
<evidence type="ECO:0000313" key="2">
    <source>
        <dbReference type="EMBL" id="UTD14754.1"/>
    </source>
</evidence>
<keyword evidence="1" id="KW-0732">Signal</keyword>
<sequence>MKTITNKFKLTLAVLSLLAIGTVSAQITGVDIAPANKDIQTGVNKTIRVIDNKGTIKYIQTQNGITTLTNTTNNTTTTTIQLGGTLNSDTTITLNDGTTDHNFTIDGINFNLNNTVVENGAAATADAGQADGISTTGYTLLVRDQATGQVKKLLLSDLIQSGHDIFDSTTTPAVVATANPATLTLVLTNAPQTLEFKNVSVYRNGAKLIANRDYSIIAGATATDPASVSLAPTNTAPYDWSITTEDIIEVHWSK</sequence>
<organism evidence="2 3">
    <name type="scientific">Tenacibaculum mesophilum</name>
    <dbReference type="NCBI Taxonomy" id="104268"/>
    <lineage>
        <taxon>Bacteria</taxon>
        <taxon>Pseudomonadati</taxon>
        <taxon>Bacteroidota</taxon>
        <taxon>Flavobacteriia</taxon>
        <taxon>Flavobacteriales</taxon>
        <taxon>Flavobacteriaceae</taxon>
        <taxon>Tenacibaculum</taxon>
    </lineage>
</organism>
<dbReference type="RefSeq" id="WP_047789624.1">
    <property type="nucleotide sequence ID" value="NZ_CP050861.1"/>
</dbReference>
<name>A0AAE9MMH3_9FLAO</name>
<evidence type="ECO:0000256" key="1">
    <source>
        <dbReference type="SAM" id="SignalP"/>
    </source>
</evidence>
<proteinExistence type="predicted"/>
<feature type="signal peptide" evidence="1">
    <location>
        <begin position="1"/>
        <end position="25"/>
    </location>
</feature>